<dbReference type="PANTHER" id="PTHR43308">
    <property type="entry name" value="OUTER MEMBRANE PROTEIN ALPHA-RELATED"/>
    <property type="match status" value="1"/>
</dbReference>
<evidence type="ECO:0000256" key="1">
    <source>
        <dbReference type="ARBA" id="ARBA00010116"/>
    </source>
</evidence>
<dbReference type="Pfam" id="PF02369">
    <property type="entry name" value="Big_1"/>
    <property type="match status" value="1"/>
</dbReference>
<feature type="domain" description="Big-1" evidence="3">
    <location>
        <begin position="488"/>
        <end position="580"/>
    </location>
</feature>
<dbReference type="PANTHER" id="PTHR43308:SF5">
    <property type="entry name" value="S-LAYER PROTEIN _ PEPTIDOGLYCAN ENDO-BETA-N-ACETYLGLUCOSAMINIDASE"/>
    <property type="match status" value="1"/>
</dbReference>
<protein>
    <submittedName>
        <fullName evidence="5">Invasin domain 3-containing protein</fullName>
    </submittedName>
</protein>
<dbReference type="SMART" id="SM00634">
    <property type="entry name" value="BID_1"/>
    <property type="match status" value="5"/>
</dbReference>
<feature type="domain" description="Big-1" evidence="3">
    <location>
        <begin position="388"/>
        <end position="480"/>
    </location>
</feature>
<comment type="similarity">
    <text evidence="1">Belongs to the intimin/invasin family.</text>
</comment>
<evidence type="ECO:0000259" key="3">
    <source>
        <dbReference type="PROSITE" id="PS51127"/>
    </source>
</evidence>
<organism evidence="5 6">
    <name type="scientific">Paenibacillus puldeungensis</name>
    <dbReference type="NCBI Taxonomy" id="696536"/>
    <lineage>
        <taxon>Bacteria</taxon>
        <taxon>Bacillati</taxon>
        <taxon>Bacillota</taxon>
        <taxon>Bacilli</taxon>
        <taxon>Bacillales</taxon>
        <taxon>Paenibacillaceae</taxon>
        <taxon>Paenibacillus</taxon>
    </lineage>
</organism>
<feature type="compositionally biased region" description="Low complexity" evidence="2">
    <location>
        <begin position="888"/>
        <end position="899"/>
    </location>
</feature>
<feature type="domain" description="Big-1" evidence="3">
    <location>
        <begin position="188"/>
        <end position="280"/>
    </location>
</feature>
<dbReference type="PROSITE" id="PS51272">
    <property type="entry name" value="SLH"/>
    <property type="match status" value="3"/>
</dbReference>
<proteinExistence type="inferred from homology"/>
<dbReference type="RefSeq" id="WP_379319373.1">
    <property type="nucleotide sequence ID" value="NZ_JBHTLM010000007.1"/>
</dbReference>
<dbReference type="InterPro" id="IPR015217">
    <property type="entry name" value="Invasin_dom_3"/>
</dbReference>
<evidence type="ECO:0000313" key="6">
    <source>
        <dbReference type="Proteomes" id="UP001597262"/>
    </source>
</evidence>
<name>A0ABW3RWR0_9BACL</name>
<dbReference type="EMBL" id="JBHTLM010000007">
    <property type="protein sequence ID" value="MFD1176923.1"/>
    <property type="molecule type" value="Genomic_DNA"/>
</dbReference>
<dbReference type="PROSITE" id="PS51127">
    <property type="entry name" value="BIG1"/>
    <property type="match status" value="4"/>
</dbReference>
<dbReference type="Pfam" id="PF12733">
    <property type="entry name" value="Cadherin-like"/>
    <property type="match status" value="1"/>
</dbReference>
<gene>
    <name evidence="5" type="ORF">ACFQ3W_11510</name>
</gene>
<dbReference type="Gene3D" id="2.60.40.10">
    <property type="entry name" value="Immunoglobulins"/>
    <property type="match status" value="5"/>
</dbReference>
<feature type="region of interest" description="Disordered" evidence="2">
    <location>
        <begin position="880"/>
        <end position="902"/>
    </location>
</feature>
<accession>A0ABW3RWR0</accession>
<reference evidence="6" key="1">
    <citation type="journal article" date="2019" name="Int. J. Syst. Evol. Microbiol.">
        <title>The Global Catalogue of Microorganisms (GCM) 10K type strain sequencing project: providing services to taxonomists for standard genome sequencing and annotation.</title>
        <authorList>
            <consortium name="The Broad Institute Genomics Platform"/>
            <consortium name="The Broad Institute Genome Sequencing Center for Infectious Disease"/>
            <person name="Wu L."/>
            <person name="Ma J."/>
        </authorList>
    </citation>
    <scope>NUCLEOTIDE SEQUENCE [LARGE SCALE GENOMIC DNA]</scope>
    <source>
        <strain evidence="6">CCUG 59189</strain>
    </source>
</reference>
<feature type="domain" description="SLH" evidence="4">
    <location>
        <begin position="1257"/>
        <end position="1317"/>
    </location>
</feature>
<keyword evidence="6" id="KW-1185">Reference proteome</keyword>
<dbReference type="Proteomes" id="UP001597262">
    <property type="component" value="Unassembled WGS sequence"/>
</dbReference>
<dbReference type="InterPro" id="IPR013783">
    <property type="entry name" value="Ig-like_fold"/>
</dbReference>
<comment type="caution">
    <text evidence="5">The sequence shown here is derived from an EMBL/GenBank/DDBJ whole genome shotgun (WGS) entry which is preliminary data.</text>
</comment>
<sequence length="1317" mass="137937">MEIELGMKVLKIDKKWIAALLIFVIAFGLPVGGVSAEETAVLDQDQPAKYGNVWTNKTRPHYQTFTPSITGKLNGIELNLSDTYGSPGAIKVSIYRESDQSTPLATGSSGTGYQSGWVMVDFTENGPYLKKNTMYRMVVSTEHGDDLTGFGWYMSSSDVYPRGSSSGFGRDFSFRTYMVPDHSLSMDESELSSDASSLTADGTSQAVITVKLKDAQGNALTSGGEKVAISSTLGKVSDVTDQGNGSYTATLTAPKTTGTATIGASVGGTPLSSTLSVQFVPGAVSLTNSTVELDKATLIADGTSQAVITVKLKDAQGNALTSGGEKVTIASTLGAVSEVTDHRDGSYTATLTAPKMIGTATISAGVGGSSLSSTASVQFVPGAVSLTNSTVTVDKATLTADGTSQAVITVKLKDAQGNALTSGGEKVTITSTLGAVSEVADHVDGSYTATLTAPKTAGTATIGASVGGTPLSSTVSVKFVPGAVSLTNSTVAVDKSTLVADGTSQAMITVKLKDAQGNALTSGGEKVAISSTLGKVSDVTDQGNGSYTATLTAPTTLGSAKITASVDGSPLESTVNVQLLPGTVSSSKSTITASDMVVRADGISKASISVILKDGYDHTLAGKRVMLQASEGSSVIDNVYGTTAENGLAVFSVSNVAAENITYSATEEASGTTLDQKVTLTFSYNQPPSIELLADPAGPTFESVNVTATASVYGQFNSIAKMKWAAGNRSVLDFDLEGTEFTDHFTVQENGVYSVYVADMAGNKNVRSIDIQNIVPMSGDASLSNWQLTGSGGTAKIPFKPAVTEYSITVEHAVKALKMLLDTSDAYAVISVNGVPVVKGKQTEEYALAVGQNKFEVVVKAQNGNLKTYKLTVLRANASSNPGSNIPSQGGTSSSYSGSDTAVVNHADTPKIQINNMKISGVATYTVNDHGGKSIRILLNKSTLSKVNNTVSGTSATLSISAEDQADQVDLQLAGDAVALLSSKKADVIMRTQHGQYRLPLAEVMDQGTDWTEQDHMTITIRKNNAPGLQAAASKEGLQLVTDPLHFELQVTRQGESKVITKLNRFVEKVIYLPKDFIGTVSTAASWDEKLGLRPAPTKFTQVDGRPAIIIQSLATNQTYFLAFKPPVPFSDIQGHWAAAKIADMSSRMIVKGTDNQQFDPQMVMTRAEFAAMLARALGLPEGETTAPSKDVKASDWYSGAISAVQAYGIMEGLANGTFGPNDKITRQEAIATMIRAQRMIKEASLEANQTEGQADLSTYTDSAQISDWARAAMRTAIYEGLVKGYGNELRPQNLLSRAETTVLLHRMLQQSGLIDG</sequence>
<dbReference type="InterPro" id="IPR008964">
    <property type="entry name" value="Invasin/intimin_cell_adhesion"/>
</dbReference>
<feature type="domain" description="Big-1" evidence="3">
    <location>
        <begin position="288"/>
        <end position="380"/>
    </location>
</feature>
<evidence type="ECO:0000313" key="5">
    <source>
        <dbReference type="EMBL" id="MFD1176923.1"/>
    </source>
</evidence>
<dbReference type="InterPro" id="IPR025883">
    <property type="entry name" value="Cadherin-like_domain"/>
</dbReference>
<dbReference type="SUPFAM" id="SSF49373">
    <property type="entry name" value="Invasin/intimin cell-adhesion fragments"/>
    <property type="match status" value="5"/>
</dbReference>
<feature type="domain" description="SLH" evidence="4">
    <location>
        <begin position="1189"/>
        <end position="1248"/>
    </location>
</feature>
<dbReference type="InterPro" id="IPR003344">
    <property type="entry name" value="Big_1_dom"/>
</dbReference>
<dbReference type="InterPro" id="IPR001119">
    <property type="entry name" value="SLH_dom"/>
</dbReference>
<dbReference type="InterPro" id="IPR051465">
    <property type="entry name" value="Cell_Envelope_Struct_Comp"/>
</dbReference>
<feature type="domain" description="SLH" evidence="4">
    <location>
        <begin position="1125"/>
        <end position="1188"/>
    </location>
</feature>
<dbReference type="Pfam" id="PF09134">
    <property type="entry name" value="Invasin_D3"/>
    <property type="match status" value="4"/>
</dbReference>
<dbReference type="Pfam" id="PF00395">
    <property type="entry name" value="SLH"/>
    <property type="match status" value="3"/>
</dbReference>
<evidence type="ECO:0000256" key="2">
    <source>
        <dbReference type="SAM" id="MobiDB-lite"/>
    </source>
</evidence>
<evidence type="ECO:0000259" key="4">
    <source>
        <dbReference type="PROSITE" id="PS51272"/>
    </source>
</evidence>